<evidence type="ECO:0000313" key="1">
    <source>
        <dbReference type="EMBL" id="KEO72094.1"/>
    </source>
</evidence>
<evidence type="ECO:0000313" key="2">
    <source>
        <dbReference type="Proteomes" id="UP000027821"/>
    </source>
</evidence>
<organism evidence="1 2">
    <name type="scientific">Anditalea andensis</name>
    <dbReference type="NCBI Taxonomy" id="1048983"/>
    <lineage>
        <taxon>Bacteria</taxon>
        <taxon>Pseudomonadati</taxon>
        <taxon>Bacteroidota</taxon>
        <taxon>Cytophagia</taxon>
        <taxon>Cytophagales</taxon>
        <taxon>Cytophagaceae</taxon>
        <taxon>Anditalea</taxon>
    </lineage>
</organism>
<accession>A0A074KT78</accession>
<name>A0A074KT78_9BACT</name>
<dbReference type="AlphaFoldDB" id="A0A074KT78"/>
<keyword evidence="2" id="KW-1185">Reference proteome</keyword>
<comment type="caution">
    <text evidence="1">The sequence shown here is derived from an EMBL/GenBank/DDBJ whole genome shotgun (WGS) entry which is preliminary data.</text>
</comment>
<gene>
    <name evidence="1" type="ORF">EL17_19480</name>
</gene>
<dbReference type="Proteomes" id="UP000027821">
    <property type="component" value="Unassembled WGS sequence"/>
</dbReference>
<dbReference type="EMBL" id="JMIH01000028">
    <property type="protein sequence ID" value="KEO72094.1"/>
    <property type="molecule type" value="Genomic_DNA"/>
</dbReference>
<proteinExistence type="predicted"/>
<sequence length="65" mass="7854">MYLVKAVGRQIQTVFHTCKTTWRRQDLCNKQQQKGLYGQKDNHLFSLKRLIETQQTRKNSQFRNI</sequence>
<reference evidence="1 2" key="1">
    <citation type="submission" date="2014-04" db="EMBL/GenBank/DDBJ databases">
        <title>Characterization and application of a salt tolerant electro-active bacterium.</title>
        <authorList>
            <person name="Yang L."/>
            <person name="Wei S."/>
            <person name="Tay Q.X.M."/>
        </authorList>
    </citation>
    <scope>NUCLEOTIDE SEQUENCE [LARGE SCALE GENOMIC DNA]</scope>
    <source>
        <strain evidence="1 2">LY1</strain>
    </source>
</reference>
<protein>
    <submittedName>
        <fullName evidence="1">Uncharacterized protein</fullName>
    </submittedName>
</protein>